<sequence length="359" mass="39302">MQNNYPIQPFAFDSSASPVLNPQKLSEIASQAVDELLRDGESANTLASYRTALRYWAAWFQLRYGQPMALPVPASVVLQFVVDHAQRMTAAGLQHELPEVVDEYLVRMKFKGKPGPMSLSTLTHRVSVLSKAHQLRQMENPCQDPKVRELLARTRRAYGKRGDLPQKKDALTREPLSAMLDTCDGTLRGLRDRALLLFAFATGGRRRSEVTSAEMRHLRRHGTDGYLFTLAFSKSNQNAADRPENHKPIAGVAAAALTDWLSAAGITDGPVFRSVRKSGTLGGALLPSAVRDIVKYRAQLAGLPDTFSAHSLRSGFVTEAAAQNVPLADTMAMTGHRSVASVVGYYRPSGITKAAKLMD</sequence>
<protein>
    <submittedName>
        <fullName evidence="6">Tyrosine-type recombinase/integrase</fullName>
    </submittedName>
</protein>
<dbReference type="PANTHER" id="PTHR30349">
    <property type="entry name" value="PHAGE INTEGRASE-RELATED"/>
    <property type="match status" value="1"/>
</dbReference>
<evidence type="ECO:0000256" key="4">
    <source>
        <dbReference type="ARBA" id="ARBA00023172"/>
    </source>
</evidence>
<keyword evidence="1" id="KW-0159">Chromosome partition</keyword>
<accession>A0A7G9RUJ7</accession>
<keyword evidence="7" id="KW-1185">Reference proteome</keyword>
<dbReference type="InterPro" id="IPR002104">
    <property type="entry name" value="Integrase_catalytic"/>
</dbReference>
<dbReference type="Gene3D" id="1.10.443.10">
    <property type="entry name" value="Intergrase catalytic core"/>
    <property type="match status" value="1"/>
</dbReference>
<dbReference type="GO" id="GO:0003677">
    <property type="term" value="F:DNA binding"/>
    <property type="evidence" value="ECO:0007669"/>
    <property type="project" value="UniProtKB-KW"/>
</dbReference>
<keyword evidence="2" id="KW-0229">DNA integration</keyword>
<dbReference type="CDD" id="cd00799">
    <property type="entry name" value="INT_Cre_C"/>
    <property type="match status" value="1"/>
</dbReference>
<dbReference type="InterPro" id="IPR013762">
    <property type="entry name" value="Integrase-like_cat_sf"/>
</dbReference>
<dbReference type="PANTHER" id="PTHR30349:SF81">
    <property type="entry name" value="TYROSINE RECOMBINASE XERC"/>
    <property type="match status" value="1"/>
</dbReference>
<dbReference type="InterPro" id="IPR010998">
    <property type="entry name" value="Integrase_recombinase_N"/>
</dbReference>
<dbReference type="RefSeq" id="WP_187600285.1">
    <property type="nucleotide sequence ID" value="NZ_CP060714.1"/>
</dbReference>
<dbReference type="GO" id="GO:0015074">
    <property type="term" value="P:DNA integration"/>
    <property type="evidence" value="ECO:0007669"/>
    <property type="project" value="UniProtKB-KW"/>
</dbReference>
<dbReference type="GO" id="GO:0006310">
    <property type="term" value="P:DNA recombination"/>
    <property type="evidence" value="ECO:0007669"/>
    <property type="project" value="UniProtKB-KW"/>
</dbReference>
<dbReference type="PROSITE" id="PS51898">
    <property type="entry name" value="TYR_RECOMBINASE"/>
    <property type="match status" value="1"/>
</dbReference>
<dbReference type="SUPFAM" id="SSF56349">
    <property type="entry name" value="DNA breaking-rejoining enzymes"/>
    <property type="match status" value="1"/>
</dbReference>
<organism evidence="6 7">
    <name type="scientific">Diaphorobacter ruginosibacter</name>
    <dbReference type="NCBI Taxonomy" id="1715720"/>
    <lineage>
        <taxon>Bacteria</taxon>
        <taxon>Pseudomonadati</taxon>
        <taxon>Pseudomonadota</taxon>
        <taxon>Betaproteobacteria</taxon>
        <taxon>Burkholderiales</taxon>
        <taxon>Comamonadaceae</taxon>
        <taxon>Diaphorobacter</taxon>
    </lineage>
</organism>
<keyword evidence="3" id="KW-0238">DNA-binding</keyword>
<dbReference type="Proteomes" id="UP000515811">
    <property type="component" value="Chromosome"/>
</dbReference>
<dbReference type="KEGG" id="drg:H9K76_11095"/>
<dbReference type="Pfam" id="PF00589">
    <property type="entry name" value="Phage_integrase"/>
    <property type="match status" value="1"/>
</dbReference>
<dbReference type="InterPro" id="IPR050090">
    <property type="entry name" value="Tyrosine_recombinase_XerCD"/>
</dbReference>
<evidence type="ECO:0000313" key="6">
    <source>
        <dbReference type="EMBL" id="QNN59272.1"/>
    </source>
</evidence>
<dbReference type="EMBL" id="CP060714">
    <property type="protein sequence ID" value="QNN59272.1"/>
    <property type="molecule type" value="Genomic_DNA"/>
</dbReference>
<dbReference type="AlphaFoldDB" id="A0A7G9RUJ7"/>
<proteinExistence type="predicted"/>
<evidence type="ECO:0000256" key="3">
    <source>
        <dbReference type="ARBA" id="ARBA00023125"/>
    </source>
</evidence>
<feature type="domain" description="Tyr recombinase" evidence="5">
    <location>
        <begin position="166"/>
        <end position="359"/>
    </location>
</feature>
<name>A0A7G9RUJ7_9BURK</name>
<evidence type="ECO:0000259" key="5">
    <source>
        <dbReference type="PROSITE" id="PS51898"/>
    </source>
</evidence>
<dbReference type="InterPro" id="IPR011010">
    <property type="entry name" value="DNA_brk_join_enz"/>
</dbReference>
<dbReference type="GO" id="GO:0007059">
    <property type="term" value="P:chromosome segregation"/>
    <property type="evidence" value="ECO:0007669"/>
    <property type="project" value="UniProtKB-KW"/>
</dbReference>
<evidence type="ECO:0000256" key="2">
    <source>
        <dbReference type="ARBA" id="ARBA00022908"/>
    </source>
</evidence>
<keyword evidence="4" id="KW-0233">DNA recombination</keyword>
<evidence type="ECO:0000313" key="7">
    <source>
        <dbReference type="Proteomes" id="UP000515811"/>
    </source>
</evidence>
<gene>
    <name evidence="6" type="ORF">H9K76_11095</name>
</gene>
<evidence type="ECO:0000256" key="1">
    <source>
        <dbReference type="ARBA" id="ARBA00022829"/>
    </source>
</evidence>
<reference evidence="6 7" key="1">
    <citation type="submission" date="2020-08" db="EMBL/GenBank/DDBJ databases">
        <title>Genome sequence of Diaphorobacter ruginosibacter DSM 27467T.</title>
        <authorList>
            <person name="Hyun D.-W."/>
            <person name="Bae J.-W."/>
        </authorList>
    </citation>
    <scope>NUCLEOTIDE SEQUENCE [LARGE SCALE GENOMIC DNA]</scope>
    <source>
        <strain evidence="6 7">DSM 27467</strain>
    </source>
</reference>
<dbReference type="Gene3D" id="1.10.150.130">
    <property type="match status" value="1"/>
</dbReference>
<dbReference type="SUPFAM" id="SSF47823">
    <property type="entry name" value="lambda integrase-like, N-terminal domain"/>
    <property type="match status" value="1"/>
</dbReference>